<dbReference type="Proteomes" id="UP001159428">
    <property type="component" value="Unassembled WGS sequence"/>
</dbReference>
<feature type="chain" id="PRO_5043415122" evidence="1">
    <location>
        <begin position="26"/>
        <end position="343"/>
    </location>
</feature>
<dbReference type="InterPro" id="IPR014716">
    <property type="entry name" value="Fibrinogen_a/b/g_C_1"/>
</dbReference>
<dbReference type="PROSITE" id="PS50948">
    <property type="entry name" value="PAN"/>
    <property type="match status" value="1"/>
</dbReference>
<feature type="domain" description="Apple" evidence="2">
    <location>
        <begin position="35"/>
        <end position="121"/>
    </location>
</feature>
<dbReference type="Pfam" id="PF00024">
    <property type="entry name" value="PAN_1"/>
    <property type="match status" value="1"/>
</dbReference>
<dbReference type="SMART" id="SM00473">
    <property type="entry name" value="PAN_AP"/>
    <property type="match status" value="1"/>
</dbReference>
<dbReference type="SUPFAM" id="SSF56496">
    <property type="entry name" value="Fibrinogen C-terminal domain-like"/>
    <property type="match status" value="1"/>
</dbReference>
<protein>
    <submittedName>
        <fullName evidence="4">Uncharacterized protein</fullName>
    </submittedName>
</protein>
<dbReference type="InterPro" id="IPR036056">
    <property type="entry name" value="Fibrinogen-like_C"/>
</dbReference>
<feature type="domain" description="Fibrinogen C-terminal" evidence="3">
    <location>
        <begin position="153"/>
        <end position="343"/>
    </location>
</feature>
<dbReference type="NCBIfam" id="NF040941">
    <property type="entry name" value="GGGWT_bact"/>
    <property type="match status" value="1"/>
</dbReference>
<evidence type="ECO:0000259" key="3">
    <source>
        <dbReference type="PROSITE" id="PS51406"/>
    </source>
</evidence>
<evidence type="ECO:0000256" key="1">
    <source>
        <dbReference type="SAM" id="SignalP"/>
    </source>
</evidence>
<dbReference type="PROSITE" id="PS51406">
    <property type="entry name" value="FIBRINOGEN_C_2"/>
    <property type="match status" value="1"/>
</dbReference>
<gene>
    <name evidence="4" type="ORF">PMEA_00031550</name>
</gene>
<sequence>MPLLQAIKIPCWVLYSVFFTNYGCSQSNMCAIKPCSVKQYSFSRERNGVENHALYGHSFKNLTVQSHKDCFENCAWDCRCKSFNFVTGMKQKNCHLNEQDRYVEPGALKRIIGFSYHEIGIEYNIKEPKCPQCQMDAVVEIFTVSTVEPAKKPVTEGDSDSCAEIKKNGGQSDGVYTIDPDGKGAFQVYCYQNYSAGEPWAVIQRRMNGSVDFYRAWMDYKKGKEILNGDWCWAEYENFTVSGEDDGFRLQSLGSYTGLCIDAFSYNVGAPFSTKDKDADSNAISNCAVDHQGAWWYKNCTDCNLNGKYNPQPSQAITGIYWYQNNGRPDRLKWVEIKIQPFG</sequence>
<dbReference type="PANTHER" id="PTHR19143">
    <property type="entry name" value="FIBRINOGEN/TENASCIN/ANGIOPOEITIN"/>
    <property type="match status" value="1"/>
</dbReference>
<accession>A0AAU9W4G0</accession>
<evidence type="ECO:0000313" key="5">
    <source>
        <dbReference type="Proteomes" id="UP001159428"/>
    </source>
</evidence>
<dbReference type="Gene3D" id="3.90.215.10">
    <property type="entry name" value="Gamma Fibrinogen, chain A, domain 1"/>
    <property type="match status" value="2"/>
</dbReference>
<organism evidence="4 5">
    <name type="scientific">Pocillopora meandrina</name>
    <dbReference type="NCBI Taxonomy" id="46732"/>
    <lineage>
        <taxon>Eukaryota</taxon>
        <taxon>Metazoa</taxon>
        <taxon>Cnidaria</taxon>
        <taxon>Anthozoa</taxon>
        <taxon>Hexacorallia</taxon>
        <taxon>Scleractinia</taxon>
        <taxon>Astrocoeniina</taxon>
        <taxon>Pocilloporidae</taxon>
        <taxon>Pocillopora</taxon>
    </lineage>
</organism>
<keyword evidence="5" id="KW-1185">Reference proteome</keyword>
<evidence type="ECO:0000313" key="4">
    <source>
        <dbReference type="EMBL" id="CAH3043102.1"/>
    </source>
</evidence>
<dbReference type="GO" id="GO:0005615">
    <property type="term" value="C:extracellular space"/>
    <property type="evidence" value="ECO:0007669"/>
    <property type="project" value="TreeGrafter"/>
</dbReference>
<dbReference type="SMART" id="SM00186">
    <property type="entry name" value="FBG"/>
    <property type="match status" value="1"/>
</dbReference>
<dbReference type="InterPro" id="IPR050373">
    <property type="entry name" value="Fibrinogen_C-term_domain"/>
</dbReference>
<reference evidence="4 5" key="1">
    <citation type="submission" date="2022-05" db="EMBL/GenBank/DDBJ databases">
        <authorList>
            <consortium name="Genoscope - CEA"/>
            <person name="William W."/>
        </authorList>
    </citation>
    <scope>NUCLEOTIDE SEQUENCE [LARGE SCALE GENOMIC DNA]</scope>
</reference>
<dbReference type="SUPFAM" id="SSF57414">
    <property type="entry name" value="Hairpin loop containing domain-like"/>
    <property type="match status" value="1"/>
</dbReference>
<name>A0AAU9W4G0_9CNID</name>
<dbReference type="Gene3D" id="3.50.4.10">
    <property type="entry name" value="Hepatocyte Growth Factor"/>
    <property type="match status" value="1"/>
</dbReference>
<dbReference type="AlphaFoldDB" id="A0AAU9W4G0"/>
<evidence type="ECO:0000259" key="2">
    <source>
        <dbReference type="PROSITE" id="PS50948"/>
    </source>
</evidence>
<dbReference type="EMBL" id="CALNXJ010000007">
    <property type="protein sequence ID" value="CAH3043102.1"/>
    <property type="molecule type" value="Genomic_DNA"/>
</dbReference>
<dbReference type="InterPro" id="IPR003609">
    <property type="entry name" value="Pan_app"/>
</dbReference>
<proteinExistence type="predicted"/>
<comment type="caution">
    <text evidence="4">The sequence shown here is derived from an EMBL/GenBank/DDBJ whole genome shotgun (WGS) entry which is preliminary data.</text>
</comment>
<keyword evidence="1" id="KW-0732">Signal</keyword>
<feature type="signal peptide" evidence="1">
    <location>
        <begin position="1"/>
        <end position="25"/>
    </location>
</feature>
<dbReference type="InterPro" id="IPR002181">
    <property type="entry name" value="Fibrinogen_a/b/g_C_dom"/>
</dbReference>
<dbReference type="Pfam" id="PF00147">
    <property type="entry name" value="Fibrinogen_C"/>
    <property type="match status" value="2"/>
</dbReference>